<sequence length="504" mass="53403" precursor="true">MLALLAGVLPVLSVVAIAPQEPLSETAWTTTGQLLHSYGYIGTPDGRSVFEVGEQGTIRLDTKMFLERPPGFDRFVRVVFFECSDAMADSQPSFLVDENGDGLAGTLLDAAVQSVVRDSEVGFDDSFDYPTSVGVFGATAALADMTAAPGFDLDDGYAQNKWSVVPVARSIGLPGPDPEIGLHTPIEVSGGANFESMLQLAVSRLSADTTADRQELVIFAASEATSLTSLSDELAALASLGVVVQCYGLGTNGAVLCSPAGTLGHIASSTGGTAEWIASGSLASFTQQPEEIVTFVAGAFGGCSDHSVGEWWQWGPCYDWNCYDPLWQGIGYWEHCLPYEGIDIAELPIGDYTWSWHATASDGTVAGGERTISIVPFIPPPPSIQRLLFIGLQPTSVPLSPVEADHLYVNPLVALDVLDGTSPEFLIPVIPGLQGTEVYFQVLIVDPTIGSSDALRTSNGIELEINAGAAKYGVGSGVFAWFDGSFKMGESFQILYWAPGFEDD</sequence>
<keyword evidence="3" id="KW-1185">Reference proteome</keyword>
<evidence type="ECO:0008006" key="4">
    <source>
        <dbReference type="Google" id="ProtNLM"/>
    </source>
</evidence>
<accession>A0A518D4F6</accession>
<feature type="chain" id="PRO_5021998203" description="VWFA domain-containing protein" evidence="1">
    <location>
        <begin position="19"/>
        <end position="504"/>
    </location>
</feature>
<dbReference type="OrthoDB" id="9784383at2"/>
<reference evidence="2 3" key="1">
    <citation type="submission" date="2019-02" db="EMBL/GenBank/DDBJ databases">
        <title>Deep-cultivation of Planctomycetes and their phenomic and genomic characterization uncovers novel biology.</title>
        <authorList>
            <person name="Wiegand S."/>
            <person name="Jogler M."/>
            <person name="Boedeker C."/>
            <person name="Pinto D."/>
            <person name="Vollmers J."/>
            <person name="Rivas-Marin E."/>
            <person name="Kohn T."/>
            <person name="Peeters S.H."/>
            <person name="Heuer A."/>
            <person name="Rast P."/>
            <person name="Oberbeckmann S."/>
            <person name="Bunk B."/>
            <person name="Jeske O."/>
            <person name="Meyerdierks A."/>
            <person name="Storesund J.E."/>
            <person name="Kallscheuer N."/>
            <person name="Luecker S."/>
            <person name="Lage O.M."/>
            <person name="Pohl T."/>
            <person name="Merkel B.J."/>
            <person name="Hornburger P."/>
            <person name="Mueller R.-W."/>
            <person name="Bruemmer F."/>
            <person name="Labrenz M."/>
            <person name="Spormann A.M."/>
            <person name="Op den Camp H."/>
            <person name="Overmann J."/>
            <person name="Amann R."/>
            <person name="Jetten M.S.M."/>
            <person name="Mascher T."/>
            <person name="Medema M.H."/>
            <person name="Devos D.P."/>
            <person name="Kaster A.-K."/>
            <person name="Ovreas L."/>
            <person name="Rohde M."/>
            <person name="Galperin M.Y."/>
            <person name="Jogler C."/>
        </authorList>
    </citation>
    <scope>NUCLEOTIDE SEQUENCE [LARGE SCALE GENOMIC DNA]</scope>
    <source>
        <strain evidence="2 3">Pla163</strain>
    </source>
</reference>
<keyword evidence="1" id="KW-0732">Signal</keyword>
<protein>
    <recommendedName>
        <fullName evidence="4">VWFA domain-containing protein</fullName>
    </recommendedName>
</protein>
<dbReference type="EMBL" id="CP036290">
    <property type="protein sequence ID" value="QDU86349.1"/>
    <property type="molecule type" value="Genomic_DNA"/>
</dbReference>
<evidence type="ECO:0000313" key="3">
    <source>
        <dbReference type="Proteomes" id="UP000319342"/>
    </source>
</evidence>
<evidence type="ECO:0000256" key="1">
    <source>
        <dbReference type="SAM" id="SignalP"/>
    </source>
</evidence>
<dbReference type="Proteomes" id="UP000319342">
    <property type="component" value="Chromosome"/>
</dbReference>
<evidence type="ECO:0000313" key="2">
    <source>
        <dbReference type="EMBL" id="QDU86349.1"/>
    </source>
</evidence>
<dbReference type="RefSeq" id="WP_145191408.1">
    <property type="nucleotide sequence ID" value="NZ_CP036290.1"/>
</dbReference>
<organism evidence="2 3">
    <name type="scientific">Rohdeia mirabilis</name>
    <dbReference type="NCBI Taxonomy" id="2528008"/>
    <lineage>
        <taxon>Bacteria</taxon>
        <taxon>Pseudomonadati</taxon>
        <taxon>Planctomycetota</taxon>
        <taxon>Planctomycetia</taxon>
        <taxon>Planctomycetia incertae sedis</taxon>
        <taxon>Rohdeia</taxon>
    </lineage>
</organism>
<feature type="signal peptide" evidence="1">
    <location>
        <begin position="1"/>
        <end position="18"/>
    </location>
</feature>
<proteinExistence type="predicted"/>
<name>A0A518D4F6_9BACT</name>
<dbReference type="AlphaFoldDB" id="A0A518D4F6"/>
<gene>
    <name evidence="2" type="ORF">Pla163_35000</name>
</gene>